<name>A0ABM6LNE1_9BACI</name>
<dbReference type="PANTHER" id="PTHR43731:SF14">
    <property type="entry name" value="PRESENILIN-ASSOCIATED RHOMBOID-LIKE PROTEIN, MITOCHONDRIAL"/>
    <property type="match status" value="1"/>
</dbReference>
<dbReference type="Proteomes" id="UP000196877">
    <property type="component" value="Chromosome"/>
</dbReference>
<dbReference type="InterPro" id="IPR022764">
    <property type="entry name" value="Peptidase_S54_rhomboid_dom"/>
</dbReference>
<proteinExistence type="inferred from homology"/>
<keyword evidence="5 7" id="KW-1133">Transmembrane helix</keyword>
<evidence type="ECO:0000256" key="7">
    <source>
        <dbReference type="SAM" id="Phobius"/>
    </source>
</evidence>
<evidence type="ECO:0000259" key="8">
    <source>
        <dbReference type="Pfam" id="PF01694"/>
    </source>
</evidence>
<dbReference type="Pfam" id="PF01694">
    <property type="entry name" value="Rhomboid"/>
    <property type="match status" value="1"/>
</dbReference>
<comment type="similarity">
    <text evidence="2">Belongs to the peptidase S54 family.</text>
</comment>
<feature type="domain" description="Peptidase S54 rhomboid" evidence="8">
    <location>
        <begin position="70"/>
        <end position="206"/>
    </location>
</feature>
<evidence type="ECO:0000256" key="2">
    <source>
        <dbReference type="ARBA" id="ARBA00009045"/>
    </source>
</evidence>
<keyword evidence="10" id="KW-1185">Reference proteome</keyword>
<dbReference type="EC" id="3.4.21.105" evidence="9"/>
<feature type="transmembrane region" description="Helical" evidence="7">
    <location>
        <begin position="28"/>
        <end position="52"/>
    </location>
</feature>
<keyword evidence="9" id="KW-0645">Protease</keyword>
<gene>
    <name evidence="9" type="ORF">S101395_04461</name>
</gene>
<dbReference type="GO" id="GO:0006508">
    <property type="term" value="P:proteolysis"/>
    <property type="evidence" value="ECO:0007669"/>
    <property type="project" value="UniProtKB-KW"/>
</dbReference>
<organism evidence="9 10">
    <name type="scientific">Bacillus sonorensis</name>
    <dbReference type="NCBI Taxonomy" id="119858"/>
    <lineage>
        <taxon>Bacteria</taxon>
        <taxon>Bacillati</taxon>
        <taxon>Bacillota</taxon>
        <taxon>Bacilli</taxon>
        <taxon>Bacillales</taxon>
        <taxon>Bacillaceae</taxon>
        <taxon>Bacillus</taxon>
    </lineage>
</organism>
<evidence type="ECO:0000256" key="1">
    <source>
        <dbReference type="ARBA" id="ARBA00004141"/>
    </source>
</evidence>
<evidence type="ECO:0000313" key="9">
    <source>
        <dbReference type="EMBL" id="ASB90949.1"/>
    </source>
</evidence>
<evidence type="ECO:0000256" key="3">
    <source>
        <dbReference type="ARBA" id="ARBA00022692"/>
    </source>
</evidence>
<sequence>MYVQDDCKGAYDKNMFIRTENFRTFIRLYPATAAILALQLAIWVLFLIPLPAVQMWSDLTIGFNWGIAEGEWWRLVTPVFIHAGFSHLLFNSMSLFLFAPALERMMGKLRFLAVYIGSGVIGNIGTYFIEPPEYTHVGASGAIFGLFGVYLYMVLFRKGLMDTANSQIIVTILAISILMTFINYNINIMAHIFGLLGGLALSPPLLPKKSGGF</sequence>
<feature type="transmembrane region" description="Helical" evidence="7">
    <location>
        <begin position="111"/>
        <end position="129"/>
    </location>
</feature>
<dbReference type="GO" id="GO:0008233">
    <property type="term" value="F:peptidase activity"/>
    <property type="evidence" value="ECO:0007669"/>
    <property type="project" value="UniProtKB-KW"/>
</dbReference>
<evidence type="ECO:0000256" key="6">
    <source>
        <dbReference type="ARBA" id="ARBA00023136"/>
    </source>
</evidence>
<dbReference type="InterPro" id="IPR050925">
    <property type="entry name" value="Rhomboid_protease_S54"/>
</dbReference>
<accession>A0ABM6LNE1</accession>
<dbReference type="EMBL" id="CP021920">
    <property type="protein sequence ID" value="ASB90949.1"/>
    <property type="molecule type" value="Genomic_DNA"/>
</dbReference>
<dbReference type="PANTHER" id="PTHR43731">
    <property type="entry name" value="RHOMBOID PROTEASE"/>
    <property type="match status" value="1"/>
</dbReference>
<protein>
    <submittedName>
        <fullName evidence="9">Rhomboid protease</fullName>
        <ecNumber evidence="9">3.4.21.105</ecNumber>
    </submittedName>
</protein>
<evidence type="ECO:0000256" key="4">
    <source>
        <dbReference type="ARBA" id="ARBA00022801"/>
    </source>
</evidence>
<keyword evidence="4 9" id="KW-0378">Hydrolase</keyword>
<evidence type="ECO:0000256" key="5">
    <source>
        <dbReference type="ARBA" id="ARBA00022989"/>
    </source>
</evidence>
<feature type="transmembrane region" description="Helical" evidence="7">
    <location>
        <begin position="72"/>
        <end position="99"/>
    </location>
</feature>
<comment type="subcellular location">
    <subcellularLocation>
        <location evidence="1">Membrane</location>
        <topology evidence="1">Multi-pass membrane protein</topology>
    </subcellularLocation>
</comment>
<dbReference type="SUPFAM" id="SSF144091">
    <property type="entry name" value="Rhomboid-like"/>
    <property type="match status" value="1"/>
</dbReference>
<keyword evidence="3 7" id="KW-0812">Transmembrane</keyword>
<dbReference type="Gene3D" id="1.20.1540.10">
    <property type="entry name" value="Rhomboid-like"/>
    <property type="match status" value="1"/>
</dbReference>
<reference evidence="9 10" key="1">
    <citation type="submission" date="2017-06" db="EMBL/GenBank/DDBJ databases">
        <title>Genome sequence of Bacillus sonorensis strain SRCM101395.</title>
        <authorList>
            <person name="Cho S.H."/>
        </authorList>
    </citation>
    <scope>NUCLEOTIDE SEQUENCE [LARGE SCALE GENOMIC DNA]</scope>
    <source>
        <strain evidence="9 10">SRCM101395</strain>
    </source>
</reference>
<feature type="transmembrane region" description="Helical" evidence="7">
    <location>
        <begin position="163"/>
        <end position="182"/>
    </location>
</feature>
<feature type="transmembrane region" description="Helical" evidence="7">
    <location>
        <begin position="135"/>
        <end position="156"/>
    </location>
</feature>
<dbReference type="InterPro" id="IPR035952">
    <property type="entry name" value="Rhomboid-like_sf"/>
</dbReference>
<evidence type="ECO:0000313" key="10">
    <source>
        <dbReference type="Proteomes" id="UP000196877"/>
    </source>
</evidence>
<keyword evidence="6 7" id="KW-0472">Membrane</keyword>